<dbReference type="PANTHER" id="PTHR30213:SF0">
    <property type="entry name" value="UPF0761 MEMBRANE PROTEIN YIHY"/>
    <property type="match status" value="1"/>
</dbReference>
<feature type="transmembrane region" description="Helical" evidence="6">
    <location>
        <begin position="134"/>
        <end position="158"/>
    </location>
</feature>
<evidence type="ECO:0000256" key="3">
    <source>
        <dbReference type="ARBA" id="ARBA00022692"/>
    </source>
</evidence>
<keyword evidence="2" id="KW-1003">Cell membrane</keyword>
<dbReference type="NCBIfam" id="TIGR00765">
    <property type="entry name" value="yihY_not_rbn"/>
    <property type="match status" value="1"/>
</dbReference>
<evidence type="ECO:0000256" key="4">
    <source>
        <dbReference type="ARBA" id="ARBA00022989"/>
    </source>
</evidence>
<dbReference type="EMBL" id="CP117523">
    <property type="protein sequence ID" value="WWD84208.1"/>
    <property type="molecule type" value="Genomic_DNA"/>
</dbReference>
<name>A0ABZ2EXG7_9FIRM</name>
<dbReference type="Pfam" id="PF03631">
    <property type="entry name" value="Virul_fac_BrkB"/>
    <property type="match status" value="1"/>
</dbReference>
<organism evidence="7 8">
    <name type="scientific">Terrisporobacter glycolicus ATCC 14880 = DSM 1288</name>
    <dbReference type="NCBI Taxonomy" id="1121315"/>
    <lineage>
        <taxon>Bacteria</taxon>
        <taxon>Bacillati</taxon>
        <taxon>Bacillota</taxon>
        <taxon>Clostridia</taxon>
        <taxon>Peptostreptococcales</taxon>
        <taxon>Peptostreptococcaceae</taxon>
        <taxon>Terrisporobacter</taxon>
    </lineage>
</organism>
<evidence type="ECO:0000256" key="2">
    <source>
        <dbReference type="ARBA" id="ARBA00022475"/>
    </source>
</evidence>
<keyword evidence="8" id="KW-1185">Reference proteome</keyword>
<accession>A0ABZ2EXG7</accession>
<dbReference type="PIRSF" id="PIRSF035875">
    <property type="entry name" value="RNase_BN"/>
    <property type="match status" value="1"/>
</dbReference>
<dbReference type="InterPro" id="IPR017039">
    <property type="entry name" value="Virul_fac_BrkB"/>
</dbReference>
<reference evidence="7 8" key="1">
    <citation type="journal article" date="2023" name="PLoS ONE">
        <title>Genome-based metabolic and phylogenomic analysis of three Terrisporobacter species.</title>
        <authorList>
            <person name="Boer T."/>
            <person name="Bengelsdorf F.R."/>
            <person name="Bomeke M."/>
            <person name="Daniel R."/>
            <person name="Poehlein A."/>
        </authorList>
    </citation>
    <scope>NUCLEOTIDE SEQUENCE [LARGE SCALE GENOMIC DNA]</scope>
    <source>
        <strain evidence="7 8">DSM 1288</strain>
    </source>
</reference>
<feature type="transmembrane region" description="Helical" evidence="6">
    <location>
        <begin position="246"/>
        <end position="269"/>
    </location>
</feature>
<evidence type="ECO:0000256" key="5">
    <source>
        <dbReference type="ARBA" id="ARBA00023136"/>
    </source>
</evidence>
<proteinExistence type="predicted"/>
<feature type="transmembrane region" description="Helical" evidence="6">
    <location>
        <begin position="212"/>
        <end position="234"/>
    </location>
</feature>
<feature type="transmembrane region" description="Helical" evidence="6">
    <location>
        <begin position="95"/>
        <end position="113"/>
    </location>
</feature>
<comment type="subcellular location">
    <subcellularLocation>
        <location evidence="1">Cell membrane</location>
        <topology evidence="1">Multi-pass membrane protein</topology>
    </subcellularLocation>
</comment>
<feature type="transmembrane region" description="Helical" evidence="6">
    <location>
        <begin position="37"/>
        <end position="60"/>
    </location>
</feature>
<dbReference type="RefSeq" id="WP_018592533.1">
    <property type="nucleotide sequence ID" value="NZ_CP117523.1"/>
</dbReference>
<evidence type="ECO:0000256" key="1">
    <source>
        <dbReference type="ARBA" id="ARBA00004651"/>
    </source>
</evidence>
<sequence length="281" mass="33039">MKNKLNSKFQIYSKRMKFLMEYSNYREINSKAAEMSFYLLLSFFPFLIFTISLVVYTPIIKISKYIFLLKKILPLSAFNIVSSLMQSAIENRSFSFLILSFMLAMYTMSRAVLSLIRGMNRSYNIRETRPYFEVLFISLVFVIMLVVLIFTSMIFLVFGERLGSFLFNLIGLDQYFMYIWNLCRYVVGIITVIIILMNLYRFTPNKKLSFKEVLPGAIVSTLCWLVASFCYSFYTNNFARYDIIYGSLGGIIVLMTWVYLSSWTILIGCEINARLYKRKIR</sequence>
<keyword evidence="5 6" id="KW-0472">Membrane</keyword>
<evidence type="ECO:0000256" key="6">
    <source>
        <dbReference type="SAM" id="Phobius"/>
    </source>
</evidence>
<dbReference type="PANTHER" id="PTHR30213">
    <property type="entry name" value="INNER MEMBRANE PROTEIN YHJD"/>
    <property type="match status" value="1"/>
</dbReference>
<protein>
    <recommendedName>
        <fullName evidence="9">YihY family protein</fullName>
    </recommendedName>
</protein>
<gene>
    <name evidence="7" type="ORF">TEGL_26350</name>
</gene>
<evidence type="ECO:0008006" key="9">
    <source>
        <dbReference type="Google" id="ProtNLM"/>
    </source>
</evidence>
<keyword evidence="3 6" id="KW-0812">Transmembrane</keyword>
<feature type="transmembrane region" description="Helical" evidence="6">
    <location>
        <begin position="178"/>
        <end position="200"/>
    </location>
</feature>
<dbReference type="Proteomes" id="UP001348492">
    <property type="component" value="Chromosome"/>
</dbReference>
<evidence type="ECO:0000313" key="8">
    <source>
        <dbReference type="Proteomes" id="UP001348492"/>
    </source>
</evidence>
<keyword evidence="4 6" id="KW-1133">Transmembrane helix</keyword>
<evidence type="ECO:0000313" key="7">
    <source>
        <dbReference type="EMBL" id="WWD84208.1"/>
    </source>
</evidence>